<protein>
    <submittedName>
        <fullName evidence="1">Uncharacterized protein</fullName>
    </submittedName>
</protein>
<proteinExistence type="predicted"/>
<sequence length="173" mass="18276">MSVLFTAEHRQALAYVVTCGCAPATDQAAVLGSYGAAVRAAEDAERAGTRRPLPGCVLPDICPYSPLLVEPLDPDGRAPEVEANSANAQLLLSALGLDSGKGQDAWGQMAADLFLGRVLIALALTPEDPGVPWSQSGRHYDGGRSAGYLRRRLLDLHALAEWCAAHGREVSWA</sequence>
<reference evidence="1" key="1">
    <citation type="submission" date="2013-09" db="EMBL/GenBank/DDBJ databases">
        <title>Complete nucleotide sequence of Streptomyces linear plasmid pFRL6.</title>
        <authorList>
            <person name="Chen Z."/>
            <person name="Fang P."/>
            <person name="Qin Z."/>
        </authorList>
    </citation>
    <scope>NUCLEOTIDE SEQUENCE</scope>
    <source>
        <plasmid evidence="1">pFRL6</plasmid>
    </source>
</reference>
<dbReference type="AlphaFoldDB" id="V9Z9M4"/>
<keyword evidence="1" id="KW-0614">Plasmid</keyword>
<geneLocation type="plasmid" evidence="1">
    <name>pFRL6</name>
</geneLocation>
<gene>
    <name evidence="1" type="ORF">pFRL6_39</name>
</gene>
<organism evidence="1">
    <name type="scientific">Streptomyces sp. F12</name>
    <dbReference type="NCBI Taxonomy" id="1436084"/>
    <lineage>
        <taxon>Bacteria</taxon>
        <taxon>Bacillati</taxon>
        <taxon>Actinomycetota</taxon>
        <taxon>Actinomycetes</taxon>
        <taxon>Kitasatosporales</taxon>
        <taxon>Streptomycetaceae</taxon>
        <taxon>Streptomyces</taxon>
    </lineage>
</organism>
<evidence type="ECO:0000313" key="1">
    <source>
        <dbReference type="EMBL" id="AHE40126.1"/>
    </source>
</evidence>
<dbReference type="EMBL" id="KF602051">
    <property type="protein sequence ID" value="AHE40126.1"/>
    <property type="molecule type" value="Genomic_DNA"/>
</dbReference>
<accession>V9Z9M4</accession>
<dbReference type="RefSeq" id="WP_024127390.1">
    <property type="nucleotide sequence ID" value="NC_023286.1"/>
</dbReference>
<name>V9Z9M4_9ACTN</name>